<keyword evidence="7" id="KW-0547">Nucleotide-binding</keyword>
<evidence type="ECO:0000256" key="6">
    <source>
        <dbReference type="ARBA" id="ARBA00022679"/>
    </source>
</evidence>
<dbReference type="Pfam" id="PF19279">
    <property type="entry name" value="YegS_C"/>
    <property type="match status" value="1"/>
</dbReference>
<keyword evidence="9" id="KW-0067">ATP-binding</keyword>
<comment type="similarity">
    <text evidence="2">Belongs to the diacylglycerol/lipid kinase family.</text>
</comment>
<evidence type="ECO:0000256" key="4">
    <source>
        <dbReference type="ARBA" id="ARBA00012133"/>
    </source>
</evidence>
<dbReference type="PANTHER" id="PTHR12358">
    <property type="entry name" value="SPHINGOSINE KINASE"/>
    <property type="match status" value="1"/>
</dbReference>
<name>A0A4Z0GUA4_9BACI</name>
<keyword evidence="12" id="KW-1208">Phospholipid metabolism</keyword>
<comment type="caution">
    <text evidence="14">The sequence shown here is derived from an EMBL/GenBank/DDBJ whole genome shotgun (WGS) entry which is preliminary data.</text>
</comment>
<proteinExistence type="inferred from homology"/>
<dbReference type="InterPro" id="IPR045540">
    <property type="entry name" value="YegS/DAGK_C"/>
</dbReference>
<dbReference type="RefSeq" id="WP_135328823.1">
    <property type="nucleotide sequence ID" value="NZ_SRJC01000012.1"/>
</dbReference>
<dbReference type="GO" id="GO:0007200">
    <property type="term" value="P:phospholipase C-activating G protein-coupled receptor signaling pathway"/>
    <property type="evidence" value="ECO:0007669"/>
    <property type="project" value="InterPro"/>
</dbReference>
<keyword evidence="5" id="KW-0444">Lipid biosynthesis</keyword>
<comment type="cofactor">
    <cofactor evidence="1">
        <name>Mg(2+)</name>
        <dbReference type="ChEBI" id="CHEBI:18420"/>
    </cofactor>
</comment>
<dbReference type="AlphaFoldDB" id="A0A4Z0GUA4"/>
<dbReference type="GO" id="GO:0004143">
    <property type="term" value="F:ATP-dependent diacylglycerol kinase activity"/>
    <property type="evidence" value="ECO:0007669"/>
    <property type="project" value="UniProtKB-EC"/>
</dbReference>
<dbReference type="Gene3D" id="2.60.200.40">
    <property type="match status" value="1"/>
</dbReference>
<dbReference type="EMBL" id="SRJC01000012">
    <property type="protein sequence ID" value="TGB00694.1"/>
    <property type="molecule type" value="Genomic_DNA"/>
</dbReference>
<keyword evidence="10" id="KW-0443">Lipid metabolism</keyword>
<evidence type="ECO:0000256" key="5">
    <source>
        <dbReference type="ARBA" id="ARBA00022516"/>
    </source>
</evidence>
<evidence type="ECO:0000256" key="11">
    <source>
        <dbReference type="ARBA" id="ARBA00023209"/>
    </source>
</evidence>
<dbReference type="NCBIfam" id="TIGR00147">
    <property type="entry name" value="YegS/Rv2252/BmrU family lipid kinase"/>
    <property type="match status" value="1"/>
</dbReference>
<dbReference type="GO" id="GO:0005524">
    <property type="term" value="F:ATP binding"/>
    <property type="evidence" value="ECO:0007669"/>
    <property type="project" value="UniProtKB-KW"/>
</dbReference>
<evidence type="ECO:0000256" key="10">
    <source>
        <dbReference type="ARBA" id="ARBA00023098"/>
    </source>
</evidence>
<dbReference type="EC" id="2.7.1.107" evidence="4"/>
<dbReference type="InterPro" id="IPR016064">
    <property type="entry name" value="NAD/diacylglycerol_kinase_sf"/>
</dbReference>
<evidence type="ECO:0000313" key="15">
    <source>
        <dbReference type="Proteomes" id="UP000297982"/>
    </source>
</evidence>
<dbReference type="SUPFAM" id="SSF111331">
    <property type="entry name" value="NAD kinase/diacylglycerol kinase-like"/>
    <property type="match status" value="1"/>
</dbReference>
<dbReference type="SMART" id="SM00045">
    <property type="entry name" value="DAGKa"/>
    <property type="match status" value="1"/>
</dbReference>
<dbReference type="InterPro" id="IPR000756">
    <property type="entry name" value="Diacylglycerol_kin_accessory"/>
</dbReference>
<keyword evidence="15" id="KW-1185">Reference proteome</keyword>
<evidence type="ECO:0000256" key="7">
    <source>
        <dbReference type="ARBA" id="ARBA00022741"/>
    </source>
</evidence>
<evidence type="ECO:0000256" key="1">
    <source>
        <dbReference type="ARBA" id="ARBA00001946"/>
    </source>
</evidence>
<dbReference type="Pfam" id="PF00781">
    <property type="entry name" value="DAGK_cat"/>
    <property type="match status" value="1"/>
</dbReference>
<keyword evidence="6" id="KW-0808">Transferase</keyword>
<reference evidence="14 15" key="1">
    <citation type="journal article" date="2003" name="Int. J. Syst. Evol. Microbiol.">
        <title>Halobacillus salinus sp. nov., isolated from a salt lake on the coast of the East Sea in Korea.</title>
        <authorList>
            <person name="Yoon J.H."/>
            <person name="Kang K.H."/>
            <person name="Park Y.H."/>
        </authorList>
    </citation>
    <scope>NUCLEOTIDE SEQUENCE [LARGE SCALE GENOMIC DNA]</scope>
    <source>
        <strain evidence="14 15">HSL-3</strain>
    </source>
</reference>
<dbReference type="SMART" id="SM00046">
    <property type="entry name" value="DAGKc"/>
    <property type="match status" value="1"/>
</dbReference>
<keyword evidence="8 14" id="KW-0418">Kinase</keyword>
<sequence length="309" mass="34959">MFILIVNPLAGKGKADRIFKAIQKDPVFKEKNCRSFRTNYEGHAEKLAEQIAEIHHEHLKCLIVIGGDGTLHEVINGLHQYPSIPVSIIPTGSGNDFTRALGIKGKGVSLFKKVVQNPKRRTVNVGRYVINKRHKHSQHLFLNHISLGLDSEIVHFANRPFYRKWMKRLRLHRLTYSLALLPVLKNFQPINLEIELDGLVKPLERATLVAVSNHPYYGGGMKIAPDAELKDEQFTVTVIDDIPKWKVIALFLTVFIGKHTMLKEVSVYKASTVKVSSKRVVPFQVDGQSGECFQCDLVRGKHTRTIFLG</sequence>
<dbReference type="InterPro" id="IPR017438">
    <property type="entry name" value="ATP-NAD_kinase_N"/>
</dbReference>
<evidence type="ECO:0000256" key="2">
    <source>
        <dbReference type="ARBA" id="ARBA00005983"/>
    </source>
</evidence>
<dbReference type="Gene3D" id="3.40.50.10330">
    <property type="entry name" value="Probable inorganic polyphosphate/atp-NAD kinase, domain 1"/>
    <property type="match status" value="1"/>
</dbReference>
<evidence type="ECO:0000256" key="8">
    <source>
        <dbReference type="ARBA" id="ARBA00022777"/>
    </source>
</evidence>
<keyword evidence="11" id="KW-0594">Phospholipid biosynthesis</keyword>
<accession>A0A4Z0GUA4</accession>
<evidence type="ECO:0000256" key="12">
    <source>
        <dbReference type="ARBA" id="ARBA00023264"/>
    </source>
</evidence>
<protein>
    <recommendedName>
        <fullName evidence="4">diacylglycerol kinase (ATP)</fullName>
        <ecNumber evidence="4">2.7.1.107</ecNumber>
    </recommendedName>
</protein>
<evidence type="ECO:0000259" key="13">
    <source>
        <dbReference type="PROSITE" id="PS50146"/>
    </source>
</evidence>
<dbReference type="PANTHER" id="PTHR12358:SF54">
    <property type="entry name" value="SPHINGOSINE KINASE RELATED PROTEIN"/>
    <property type="match status" value="1"/>
</dbReference>
<dbReference type="InterPro" id="IPR001206">
    <property type="entry name" value="Diacylglycerol_kinase_cat_dom"/>
</dbReference>
<organism evidence="14 15">
    <name type="scientific">Halobacillus salinus</name>
    <dbReference type="NCBI Taxonomy" id="192814"/>
    <lineage>
        <taxon>Bacteria</taxon>
        <taxon>Bacillati</taxon>
        <taxon>Bacillota</taxon>
        <taxon>Bacilli</taxon>
        <taxon>Bacillales</taxon>
        <taxon>Bacillaceae</taxon>
        <taxon>Halobacillus</taxon>
    </lineage>
</organism>
<dbReference type="PROSITE" id="PS50146">
    <property type="entry name" value="DAGK"/>
    <property type="match status" value="1"/>
</dbReference>
<dbReference type="InterPro" id="IPR050187">
    <property type="entry name" value="Lipid_Phosphate_FormReg"/>
</dbReference>
<gene>
    <name evidence="14" type="ORF">E4663_19445</name>
</gene>
<comment type="similarity">
    <text evidence="3">Belongs to the eukaryotic diacylglycerol kinase family.</text>
</comment>
<dbReference type="InterPro" id="IPR005218">
    <property type="entry name" value="Diacylglycerol/lipid_kinase"/>
</dbReference>
<dbReference type="STRING" id="192814.GCA_900166575_03603"/>
<evidence type="ECO:0000313" key="14">
    <source>
        <dbReference type="EMBL" id="TGB00694.1"/>
    </source>
</evidence>
<evidence type="ECO:0000256" key="3">
    <source>
        <dbReference type="ARBA" id="ARBA00009280"/>
    </source>
</evidence>
<evidence type="ECO:0000256" key="9">
    <source>
        <dbReference type="ARBA" id="ARBA00022840"/>
    </source>
</evidence>
<dbReference type="Proteomes" id="UP000297982">
    <property type="component" value="Unassembled WGS sequence"/>
</dbReference>
<feature type="domain" description="DAGKc" evidence="13">
    <location>
        <begin position="1"/>
        <end position="132"/>
    </location>
</feature>
<dbReference type="GO" id="GO:0008654">
    <property type="term" value="P:phospholipid biosynthetic process"/>
    <property type="evidence" value="ECO:0007669"/>
    <property type="project" value="UniProtKB-KW"/>
</dbReference>